<sequence length="234" mass="24892">MIARRPLAAVLFDLDDTLVDHRGAARAGLERWASSHGVAGTPDEVAERWSALEVRYYAAYQQRRLTFDEQRRARVRAFLPHLDLRSDAAADDAFAGYLVGYQAAWRAFGDATRALRRAAAAGLAVGVLTNGDAVRQRRKAEAVGLAGLLDGLGAPVLASSSLPAAKPDARSYAAACARLGVAPAATLMVGDSLVNDVRGALDAGLAAVLLDRYDEHPTAGVRRVRSLDELEFAA</sequence>
<dbReference type="EMBL" id="JAUTAN010000001">
    <property type="protein sequence ID" value="MDQ1105524.1"/>
    <property type="molecule type" value="Genomic_DNA"/>
</dbReference>
<dbReference type="SFLD" id="SFLDG01129">
    <property type="entry name" value="C1.5:_HAD__Beta-PGM__Phosphata"/>
    <property type="match status" value="1"/>
</dbReference>
<dbReference type="AlphaFoldDB" id="A0AAJ1U199"/>
<evidence type="ECO:0000256" key="1">
    <source>
        <dbReference type="ARBA" id="ARBA00001946"/>
    </source>
</evidence>
<dbReference type="PANTHER" id="PTHR46470">
    <property type="entry name" value="N-ACYLNEURAMINATE-9-PHOSPHATASE"/>
    <property type="match status" value="1"/>
</dbReference>
<dbReference type="NCBIfam" id="TIGR01549">
    <property type="entry name" value="HAD-SF-IA-v1"/>
    <property type="match status" value="1"/>
</dbReference>
<dbReference type="Gene3D" id="1.20.120.1600">
    <property type="match status" value="1"/>
</dbReference>
<dbReference type="InterPro" id="IPR036412">
    <property type="entry name" value="HAD-like_sf"/>
</dbReference>
<dbReference type="SUPFAM" id="SSF56784">
    <property type="entry name" value="HAD-like"/>
    <property type="match status" value="1"/>
</dbReference>
<keyword evidence="2 4" id="KW-0378">Hydrolase</keyword>
<evidence type="ECO:0000256" key="3">
    <source>
        <dbReference type="ARBA" id="ARBA00022842"/>
    </source>
</evidence>
<dbReference type="SFLD" id="SFLDS00003">
    <property type="entry name" value="Haloacid_Dehalogenase"/>
    <property type="match status" value="1"/>
</dbReference>
<dbReference type="Pfam" id="PF00702">
    <property type="entry name" value="Hydrolase"/>
    <property type="match status" value="1"/>
</dbReference>
<dbReference type="GO" id="GO:0044281">
    <property type="term" value="P:small molecule metabolic process"/>
    <property type="evidence" value="ECO:0007669"/>
    <property type="project" value="UniProtKB-ARBA"/>
</dbReference>
<evidence type="ECO:0000256" key="2">
    <source>
        <dbReference type="ARBA" id="ARBA00022801"/>
    </source>
</evidence>
<dbReference type="RefSeq" id="WP_307201843.1">
    <property type="nucleotide sequence ID" value="NZ_JAUTAN010000001.1"/>
</dbReference>
<proteinExistence type="predicted"/>
<dbReference type="PRINTS" id="PR00413">
    <property type="entry name" value="HADHALOGNASE"/>
</dbReference>
<dbReference type="Proteomes" id="UP001239215">
    <property type="component" value="Unassembled WGS sequence"/>
</dbReference>
<evidence type="ECO:0000313" key="4">
    <source>
        <dbReference type="EMBL" id="MDQ1105524.1"/>
    </source>
</evidence>
<evidence type="ECO:0000313" key="5">
    <source>
        <dbReference type="Proteomes" id="UP001239215"/>
    </source>
</evidence>
<dbReference type="InterPro" id="IPR051400">
    <property type="entry name" value="HAD-like_hydrolase"/>
</dbReference>
<reference evidence="4" key="1">
    <citation type="submission" date="2023-07" db="EMBL/GenBank/DDBJ databases">
        <title>Functional and genomic diversity of the sorghum phyllosphere microbiome.</title>
        <authorList>
            <person name="Shade A."/>
        </authorList>
    </citation>
    <scope>NUCLEOTIDE SEQUENCE</scope>
    <source>
        <strain evidence="4">SORGH_AS_1067</strain>
    </source>
</reference>
<dbReference type="PANTHER" id="PTHR46470:SF4">
    <property type="entry name" value="5-AMINO-6-(5-PHOSPHO-D-RIBITYLAMINO)URACIL PHOSPHATASE YIGB"/>
    <property type="match status" value="1"/>
</dbReference>
<name>A0AAJ1U199_9ACTN</name>
<organism evidence="4 5">
    <name type="scientific">Nocardioides zeae</name>
    <dbReference type="NCBI Taxonomy" id="1457234"/>
    <lineage>
        <taxon>Bacteria</taxon>
        <taxon>Bacillati</taxon>
        <taxon>Actinomycetota</taxon>
        <taxon>Actinomycetes</taxon>
        <taxon>Propionibacteriales</taxon>
        <taxon>Nocardioidaceae</taxon>
        <taxon>Nocardioides</taxon>
    </lineage>
</organism>
<dbReference type="GO" id="GO:0016787">
    <property type="term" value="F:hydrolase activity"/>
    <property type="evidence" value="ECO:0007669"/>
    <property type="project" value="UniProtKB-KW"/>
</dbReference>
<dbReference type="Gene3D" id="3.40.50.1000">
    <property type="entry name" value="HAD superfamily/HAD-like"/>
    <property type="match status" value="1"/>
</dbReference>
<comment type="caution">
    <text evidence="4">The sequence shown here is derived from an EMBL/GenBank/DDBJ whole genome shotgun (WGS) entry which is preliminary data.</text>
</comment>
<protein>
    <submittedName>
        <fullName evidence="4">Hydrolase of the HAD superfamily</fullName>
    </submittedName>
</protein>
<gene>
    <name evidence="4" type="ORF">QE405_002808</name>
</gene>
<dbReference type="InterPro" id="IPR006439">
    <property type="entry name" value="HAD-SF_hydro_IA"/>
</dbReference>
<dbReference type="InterPro" id="IPR023214">
    <property type="entry name" value="HAD_sf"/>
</dbReference>
<keyword evidence="3" id="KW-0460">Magnesium</keyword>
<accession>A0AAJ1U199</accession>
<comment type="cofactor">
    <cofactor evidence="1">
        <name>Mg(2+)</name>
        <dbReference type="ChEBI" id="CHEBI:18420"/>
    </cofactor>
</comment>